<reference evidence="2" key="1">
    <citation type="submission" date="2020-08" db="EMBL/GenBank/DDBJ databases">
        <title>Whole genome shotgun sequence of Actinocatenispora sera NBRC 101916.</title>
        <authorList>
            <person name="Komaki H."/>
            <person name="Tamura T."/>
        </authorList>
    </citation>
    <scope>NUCLEOTIDE SEQUENCE</scope>
    <source>
        <strain evidence="2">NBRC 101916</strain>
    </source>
</reference>
<protein>
    <recommendedName>
        <fullName evidence="1">DUF5753 domain-containing protein</fullName>
    </recommendedName>
</protein>
<dbReference type="AlphaFoldDB" id="A0A810L962"/>
<dbReference type="KEGG" id="aser:Asera_49540"/>
<dbReference type="Pfam" id="PF19054">
    <property type="entry name" value="DUF5753"/>
    <property type="match status" value="1"/>
</dbReference>
<sequence>MAEPFPPIGYLDTLAGALYVEADTVDRFKSVLDRLCAVALDERESVALIETAPKDLE</sequence>
<evidence type="ECO:0000259" key="1">
    <source>
        <dbReference type="Pfam" id="PF19054"/>
    </source>
</evidence>
<proteinExistence type="predicted"/>
<evidence type="ECO:0000313" key="2">
    <source>
        <dbReference type="EMBL" id="BCJ30846.1"/>
    </source>
</evidence>
<dbReference type="Proteomes" id="UP000680750">
    <property type="component" value="Chromosome"/>
</dbReference>
<organism evidence="2 3">
    <name type="scientific">Actinocatenispora sera</name>
    <dbReference type="NCBI Taxonomy" id="390989"/>
    <lineage>
        <taxon>Bacteria</taxon>
        <taxon>Bacillati</taxon>
        <taxon>Actinomycetota</taxon>
        <taxon>Actinomycetes</taxon>
        <taxon>Micromonosporales</taxon>
        <taxon>Micromonosporaceae</taxon>
        <taxon>Actinocatenispora</taxon>
    </lineage>
</organism>
<dbReference type="EMBL" id="AP023354">
    <property type="protein sequence ID" value="BCJ30846.1"/>
    <property type="molecule type" value="Genomic_DNA"/>
</dbReference>
<dbReference type="InterPro" id="IPR043917">
    <property type="entry name" value="DUF5753"/>
</dbReference>
<evidence type="ECO:0000313" key="3">
    <source>
        <dbReference type="Proteomes" id="UP000680750"/>
    </source>
</evidence>
<keyword evidence="3" id="KW-1185">Reference proteome</keyword>
<dbReference type="RefSeq" id="WP_157034951.1">
    <property type="nucleotide sequence ID" value="NZ_AP023354.1"/>
</dbReference>
<feature type="domain" description="DUF5753" evidence="1">
    <location>
        <begin position="6"/>
        <end position="50"/>
    </location>
</feature>
<name>A0A810L962_9ACTN</name>
<accession>A0A810L962</accession>
<gene>
    <name evidence="2" type="ORF">Asera_49540</name>
</gene>
<dbReference type="OrthoDB" id="5177725at2"/>